<dbReference type="PIRSF" id="PIRSF021700">
    <property type="entry name" value="3_dmu_93_MTrfase"/>
    <property type="match status" value="1"/>
</dbReference>
<dbReference type="InterPro" id="IPR009725">
    <property type="entry name" value="3_dmu_93_MTrfase"/>
</dbReference>
<dbReference type="SUPFAM" id="SSF54593">
    <property type="entry name" value="Glyoxalase/Bleomycin resistance protein/Dihydroxybiphenyl dioxygenase"/>
    <property type="match status" value="1"/>
</dbReference>
<evidence type="ECO:0000313" key="3">
    <source>
        <dbReference type="Proteomes" id="UP001589619"/>
    </source>
</evidence>
<dbReference type="Gene3D" id="3.30.720.100">
    <property type="match status" value="1"/>
</dbReference>
<feature type="domain" description="PhnB-like" evidence="1">
    <location>
        <begin position="5"/>
        <end position="123"/>
    </location>
</feature>
<dbReference type="CDD" id="cd06588">
    <property type="entry name" value="PhnB_like"/>
    <property type="match status" value="1"/>
</dbReference>
<accession>A0ABV5W2Y1</accession>
<dbReference type="PANTHER" id="PTHR33990">
    <property type="entry name" value="PROTEIN YJDN-RELATED"/>
    <property type="match status" value="1"/>
</dbReference>
<name>A0ABV5W2Y1_9BACL</name>
<sequence>MTKPKISTFLMFTGQAEEAMKLYTTLFEGSAIQHVHHNEDGTIMHATFNIKGQSFMCIDSQPVHAFTFTPSISLYVNCDTEEEIDRVFETLSRDGQILMPLGAYPFSEKFVWLNDKYGVSWQLSLARPE</sequence>
<proteinExistence type="predicted"/>
<dbReference type="RefSeq" id="WP_344909122.1">
    <property type="nucleotide sequence ID" value="NZ_BAAAYO010000007.1"/>
</dbReference>
<dbReference type="InterPro" id="IPR028973">
    <property type="entry name" value="PhnB-like"/>
</dbReference>
<reference evidence="2 3" key="1">
    <citation type="submission" date="2024-09" db="EMBL/GenBank/DDBJ databases">
        <authorList>
            <person name="Sun Q."/>
            <person name="Mori K."/>
        </authorList>
    </citation>
    <scope>NUCLEOTIDE SEQUENCE [LARGE SCALE GENOMIC DNA]</scope>
    <source>
        <strain evidence="2 3">JCM 12520</strain>
    </source>
</reference>
<organism evidence="2 3">
    <name type="scientific">Paenibacillus hodogayensis</name>
    <dbReference type="NCBI Taxonomy" id="279208"/>
    <lineage>
        <taxon>Bacteria</taxon>
        <taxon>Bacillati</taxon>
        <taxon>Bacillota</taxon>
        <taxon>Bacilli</taxon>
        <taxon>Bacillales</taxon>
        <taxon>Paenibacillaceae</taxon>
        <taxon>Paenibacillus</taxon>
    </lineage>
</organism>
<dbReference type="InterPro" id="IPR029068">
    <property type="entry name" value="Glyas_Bleomycin-R_OHBP_Dase"/>
</dbReference>
<evidence type="ECO:0000259" key="1">
    <source>
        <dbReference type="Pfam" id="PF06983"/>
    </source>
</evidence>
<evidence type="ECO:0000313" key="2">
    <source>
        <dbReference type="EMBL" id="MFB9754935.1"/>
    </source>
</evidence>
<dbReference type="PANTHER" id="PTHR33990:SF4">
    <property type="entry name" value="PHNB-LIKE DOMAIN-CONTAINING PROTEIN"/>
    <property type="match status" value="1"/>
</dbReference>
<gene>
    <name evidence="2" type="ORF">ACFFNY_25460</name>
</gene>
<keyword evidence="3" id="KW-1185">Reference proteome</keyword>
<dbReference type="Pfam" id="PF06983">
    <property type="entry name" value="3-dmu-9_3-mt"/>
    <property type="match status" value="1"/>
</dbReference>
<comment type="caution">
    <text evidence="2">The sequence shown here is derived from an EMBL/GenBank/DDBJ whole genome shotgun (WGS) entry which is preliminary data.</text>
</comment>
<dbReference type="EMBL" id="JBHMAG010000017">
    <property type="protein sequence ID" value="MFB9754935.1"/>
    <property type="molecule type" value="Genomic_DNA"/>
</dbReference>
<dbReference type="Proteomes" id="UP001589619">
    <property type="component" value="Unassembled WGS sequence"/>
</dbReference>
<protein>
    <submittedName>
        <fullName evidence="2">VOC family protein</fullName>
    </submittedName>
</protein>
<dbReference type="Gene3D" id="3.30.720.110">
    <property type="match status" value="1"/>
</dbReference>